<accession>A0A8S1B096</accession>
<dbReference type="EMBL" id="CADEBD010000348">
    <property type="protein sequence ID" value="CAB3250656.1"/>
    <property type="molecule type" value="Genomic_DNA"/>
</dbReference>
<sequence length="89" mass="10308">MLRLEENMKLATEAVVRKKTGIKQLEFMVKMKTMAKIQIITTESDIFENGYLPVKQRCSSSSKMFADYKFIAADKEPNENIEPQVRSFI</sequence>
<evidence type="ECO:0000313" key="1">
    <source>
        <dbReference type="EMBL" id="CAB3250656.1"/>
    </source>
</evidence>
<proteinExistence type="predicted"/>
<gene>
    <name evidence="1" type="ORF">APLA_LOCUS13198</name>
</gene>
<dbReference type="AlphaFoldDB" id="A0A8S1B096"/>
<dbReference type="OrthoDB" id="262547at2759"/>
<evidence type="ECO:0000313" key="2">
    <source>
        <dbReference type="Proteomes" id="UP000494256"/>
    </source>
</evidence>
<reference evidence="1 2" key="1">
    <citation type="submission" date="2020-04" db="EMBL/GenBank/DDBJ databases">
        <authorList>
            <person name="Wallbank WR R."/>
            <person name="Pardo Diaz C."/>
            <person name="Kozak K."/>
            <person name="Martin S."/>
            <person name="Jiggins C."/>
            <person name="Moest M."/>
            <person name="Warren A I."/>
            <person name="Byers J.R.P. K."/>
            <person name="Montejo-Kovacevich G."/>
            <person name="Yen C E."/>
        </authorList>
    </citation>
    <scope>NUCLEOTIDE SEQUENCE [LARGE SCALE GENOMIC DNA]</scope>
</reference>
<protein>
    <submittedName>
        <fullName evidence="1">Uncharacterized protein</fullName>
    </submittedName>
</protein>
<comment type="caution">
    <text evidence="1">The sequence shown here is derived from an EMBL/GenBank/DDBJ whole genome shotgun (WGS) entry which is preliminary data.</text>
</comment>
<dbReference type="Proteomes" id="UP000494256">
    <property type="component" value="Unassembled WGS sequence"/>
</dbReference>
<name>A0A8S1B096_ARCPL</name>
<organism evidence="1 2">
    <name type="scientific">Arctia plantaginis</name>
    <name type="common">Wood tiger moth</name>
    <name type="synonym">Phalaena plantaginis</name>
    <dbReference type="NCBI Taxonomy" id="874455"/>
    <lineage>
        <taxon>Eukaryota</taxon>
        <taxon>Metazoa</taxon>
        <taxon>Ecdysozoa</taxon>
        <taxon>Arthropoda</taxon>
        <taxon>Hexapoda</taxon>
        <taxon>Insecta</taxon>
        <taxon>Pterygota</taxon>
        <taxon>Neoptera</taxon>
        <taxon>Endopterygota</taxon>
        <taxon>Lepidoptera</taxon>
        <taxon>Glossata</taxon>
        <taxon>Ditrysia</taxon>
        <taxon>Noctuoidea</taxon>
        <taxon>Erebidae</taxon>
        <taxon>Arctiinae</taxon>
        <taxon>Arctia</taxon>
    </lineage>
</organism>